<organism evidence="2 3">
    <name type="scientific">Pelagihabitans pacificus</name>
    <dbReference type="NCBI Taxonomy" id="2696054"/>
    <lineage>
        <taxon>Bacteria</taxon>
        <taxon>Pseudomonadati</taxon>
        <taxon>Bacteroidota</taxon>
        <taxon>Flavobacteriia</taxon>
        <taxon>Flavobacteriales</taxon>
        <taxon>Flavobacteriaceae</taxon>
        <taxon>Pelagihabitans</taxon>
    </lineage>
</organism>
<accession>A0A967AYX7</accession>
<sequence>MEAFRTFFSRYVDFTPEDWNTIAPTFQKIVVGKGQLLLKEGDISNHLCFLEDGLLRFYLWKDGESVTKFFTEAPYMFTSQRSFNQRQPARESIEALEDSIIWQISYEQHQELLQMTVWKRFADKITQEVQFFTENILEELQNETAEHRYRLLLENRPELVRRVPLKHLASYLGITQQSLSRIRRNI</sequence>
<dbReference type="RefSeq" id="WP_152573559.1">
    <property type="nucleotide sequence ID" value="NZ_VIKU02000001.1"/>
</dbReference>
<dbReference type="InterPro" id="IPR000595">
    <property type="entry name" value="cNMP-bd_dom"/>
</dbReference>
<dbReference type="CDD" id="cd00038">
    <property type="entry name" value="CAP_ED"/>
    <property type="match status" value="1"/>
</dbReference>
<dbReference type="EMBL" id="VIKU02000001">
    <property type="protein sequence ID" value="NHF59111.1"/>
    <property type="molecule type" value="Genomic_DNA"/>
</dbReference>
<dbReference type="InterPro" id="IPR018490">
    <property type="entry name" value="cNMP-bd_dom_sf"/>
</dbReference>
<dbReference type="AlphaFoldDB" id="A0A967AYX7"/>
<reference evidence="2" key="1">
    <citation type="submission" date="2019-07" db="EMBL/GenBank/DDBJ databases">
        <authorList>
            <person name="De-Chao Zhang Q."/>
        </authorList>
    </citation>
    <scope>NUCLEOTIDE SEQUENCE</scope>
    <source>
        <strain evidence="2">TP-CH-4</strain>
    </source>
</reference>
<evidence type="ECO:0000313" key="2">
    <source>
        <dbReference type="EMBL" id="NHF59111.1"/>
    </source>
</evidence>
<keyword evidence="3" id="KW-1185">Reference proteome</keyword>
<gene>
    <name evidence="2" type="ORF">FK220_007155</name>
</gene>
<evidence type="ECO:0000313" key="3">
    <source>
        <dbReference type="Proteomes" id="UP000707206"/>
    </source>
</evidence>
<dbReference type="Proteomes" id="UP000707206">
    <property type="component" value="Unassembled WGS sequence"/>
</dbReference>
<protein>
    <submittedName>
        <fullName evidence="2">Crp/Fnr family transcriptional regulator</fullName>
    </submittedName>
</protein>
<dbReference type="Gene3D" id="2.60.120.10">
    <property type="entry name" value="Jelly Rolls"/>
    <property type="match status" value="1"/>
</dbReference>
<proteinExistence type="predicted"/>
<dbReference type="SUPFAM" id="SSF51206">
    <property type="entry name" value="cAMP-binding domain-like"/>
    <property type="match status" value="1"/>
</dbReference>
<dbReference type="Pfam" id="PF00027">
    <property type="entry name" value="cNMP_binding"/>
    <property type="match status" value="1"/>
</dbReference>
<evidence type="ECO:0000259" key="1">
    <source>
        <dbReference type="PROSITE" id="PS50042"/>
    </source>
</evidence>
<reference evidence="2" key="2">
    <citation type="submission" date="2020-03" db="EMBL/GenBank/DDBJ databases">
        <title>Flavobacteriaceae bacterium strain TP-CH-4, a member of the family Flavobacteriaceae isolated from a deep-sea seamount.</title>
        <authorList>
            <person name="Zhang D.-C."/>
        </authorList>
    </citation>
    <scope>NUCLEOTIDE SEQUENCE</scope>
    <source>
        <strain evidence="2">TP-CH-4</strain>
    </source>
</reference>
<name>A0A967AYX7_9FLAO</name>
<dbReference type="InterPro" id="IPR014710">
    <property type="entry name" value="RmlC-like_jellyroll"/>
</dbReference>
<feature type="domain" description="Cyclic nucleotide-binding" evidence="1">
    <location>
        <begin position="10"/>
        <end position="113"/>
    </location>
</feature>
<comment type="caution">
    <text evidence="2">The sequence shown here is derived from an EMBL/GenBank/DDBJ whole genome shotgun (WGS) entry which is preliminary data.</text>
</comment>
<dbReference type="PROSITE" id="PS50042">
    <property type="entry name" value="CNMP_BINDING_3"/>
    <property type="match status" value="1"/>
</dbReference>